<gene>
    <name evidence="2" type="ORF">EVAR_4604_1</name>
</gene>
<evidence type="ECO:0000256" key="1">
    <source>
        <dbReference type="SAM" id="MobiDB-lite"/>
    </source>
</evidence>
<reference evidence="2 3" key="1">
    <citation type="journal article" date="2019" name="Commun. Biol.">
        <title>The bagworm genome reveals a unique fibroin gene that provides high tensile strength.</title>
        <authorList>
            <person name="Kono N."/>
            <person name="Nakamura H."/>
            <person name="Ohtoshi R."/>
            <person name="Tomita M."/>
            <person name="Numata K."/>
            <person name="Arakawa K."/>
        </authorList>
    </citation>
    <scope>NUCLEOTIDE SEQUENCE [LARGE SCALE GENOMIC DNA]</scope>
</reference>
<feature type="region of interest" description="Disordered" evidence="1">
    <location>
        <begin position="71"/>
        <end position="93"/>
    </location>
</feature>
<proteinExistence type="predicted"/>
<sequence>MFGHTRLSAPGTYEMDRTRYLPVPGNILNHQVISALEHALLGNYPAPLARLISLVTSNINDATLNFFASQRGGDHCETSTNTAEIPSEDGHIL</sequence>
<evidence type="ECO:0000313" key="2">
    <source>
        <dbReference type="EMBL" id="GBP06474.1"/>
    </source>
</evidence>
<dbReference type="AlphaFoldDB" id="A0A4C1SX18"/>
<organism evidence="2 3">
    <name type="scientific">Eumeta variegata</name>
    <name type="common">Bagworm moth</name>
    <name type="synonym">Eumeta japonica</name>
    <dbReference type="NCBI Taxonomy" id="151549"/>
    <lineage>
        <taxon>Eukaryota</taxon>
        <taxon>Metazoa</taxon>
        <taxon>Ecdysozoa</taxon>
        <taxon>Arthropoda</taxon>
        <taxon>Hexapoda</taxon>
        <taxon>Insecta</taxon>
        <taxon>Pterygota</taxon>
        <taxon>Neoptera</taxon>
        <taxon>Endopterygota</taxon>
        <taxon>Lepidoptera</taxon>
        <taxon>Glossata</taxon>
        <taxon>Ditrysia</taxon>
        <taxon>Tineoidea</taxon>
        <taxon>Psychidae</taxon>
        <taxon>Oiketicinae</taxon>
        <taxon>Eumeta</taxon>
    </lineage>
</organism>
<keyword evidence="3" id="KW-1185">Reference proteome</keyword>
<dbReference type="Proteomes" id="UP000299102">
    <property type="component" value="Unassembled WGS sequence"/>
</dbReference>
<name>A0A4C1SX18_EUMVA</name>
<accession>A0A4C1SX18</accession>
<dbReference type="EMBL" id="BGZK01000022">
    <property type="protein sequence ID" value="GBP06474.1"/>
    <property type="molecule type" value="Genomic_DNA"/>
</dbReference>
<protein>
    <submittedName>
        <fullName evidence="2">Uncharacterized protein</fullName>
    </submittedName>
</protein>
<comment type="caution">
    <text evidence="2">The sequence shown here is derived from an EMBL/GenBank/DDBJ whole genome shotgun (WGS) entry which is preliminary data.</text>
</comment>
<evidence type="ECO:0000313" key="3">
    <source>
        <dbReference type="Proteomes" id="UP000299102"/>
    </source>
</evidence>